<proteinExistence type="predicted"/>
<feature type="compositionally biased region" description="Acidic residues" evidence="1">
    <location>
        <begin position="112"/>
        <end position="121"/>
    </location>
</feature>
<keyword evidence="3" id="KW-1185">Reference proteome</keyword>
<gene>
    <name evidence="2" type="ORF">HNAJ_LOCUS6730</name>
</gene>
<dbReference type="EMBL" id="UZAE01008135">
    <property type="protein sequence ID" value="VDO02590.1"/>
    <property type="molecule type" value="Genomic_DNA"/>
</dbReference>
<dbReference type="AlphaFoldDB" id="A0A0R3TI43"/>
<evidence type="ECO:0000256" key="1">
    <source>
        <dbReference type="SAM" id="MobiDB-lite"/>
    </source>
</evidence>
<reference evidence="4" key="1">
    <citation type="submission" date="2017-02" db="UniProtKB">
        <authorList>
            <consortium name="WormBaseParasite"/>
        </authorList>
    </citation>
    <scope>IDENTIFICATION</scope>
</reference>
<dbReference type="WBParaSite" id="HNAJ_0000673401-mRNA-1">
    <property type="protein sequence ID" value="HNAJ_0000673401-mRNA-1"/>
    <property type="gene ID" value="HNAJ_0000673401"/>
</dbReference>
<evidence type="ECO:0000313" key="2">
    <source>
        <dbReference type="EMBL" id="VDO02590.1"/>
    </source>
</evidence>
<feature type="region of interest" description="Disordered" evidence="1">
    <location>
        <begin position="1"/>
        <end position="22"/>
    </location>
</feature>
<sequence length="136" mass="15231">MSSEQTICEESLQSPSTDQGNVGSMVRMLQESGDNFVHLLPSLKRCVDDLCRKIEWITRVPLQCNLGDDARNQVISFLLDYGTLLNILAEVNPIVKGICNRLKAAQNKNSEEKDEKEEEAYSEQTKRGAVSTKPVM</sequence>
<name>A0A0R3TI43_RODNA</name>
<accession>A0A0R3TI43</accession>
<protein>
    <submittedName>
        <fullName evidence="4">Aberrant root formation protein 4</fullName>
    </submittedName>
</protein>
<dbReference type="Proteomes" id="UP000278807">
    <property type="component" value="Unassembled WGS sequence"/>
</dbReference>
<evidence type="ECO:0000313" key="3">
    <source>
        <dbReference type="Proteomes" id="UP000278807"/>
    </source>
</evidence>
<reference evidence="2 3" key="2">
    <citation type="submission" date="2018-11" db="EMBL/GenBank/DDBJ databases">
        <authorList>
            <consortium name="Pathogen Informatics"/>
        </authorList>
    </citation>
    <scope>NUCLEOTIDE SEQUENCE [LARGE SCALE GENOMIC DNA]</scope>
</reference>
<evidence type="ECO:0000313" key="4">
    <source>
        <dbReference type="WBParaSite" id="HNAJ_0000673401-mRNA-1"/>
    </source>
</evidence>
<organism evidence="4">
    <name type="scientific">Rodentolepis nana</name>
    <name type="common">Dwarf tapeworm</name>
    <name type="synonym">Hymenolepis nana</name>
    <dbReference type="NCBI Taxonomy" id="102285"/>
    <lineage>
        <taxon>Eukaryota</taxon>
        <taxon>Metazoa</taxon>
        <taxon>Spiralia</taxon>
        <taxon>Lophotrochozoa</taxon>
        <taxon>Platyhelminthes</taxon>
        <taxon>Cestoda</taxon>
        <taxon>Eucestoda</taxon>
        <taxon>Cyclophyllidea</taxon>
        <taxon>Hymenolepididae</taxon>
        <taxon>Rodentolepis</taxon>
    </lineage>
</organism>
<feature type="region of interest" description="Disordered" evidence="1">
    <location>
        <begin position="106"/>
        <end position="136"/>
    </location>
</feature>